<dbReference type="InterPro" id="IPR050640">
    <property type="entry name" value="Bact_2-comp_sensor_kinase"/>
</dbReference>
<evidence type="ECO:0000313" key="4">
    <source>
        <dbReference type="Proteomes" id="UP000002028"/>
    </source>
</evidence>
<name>D2QR30_SPILD</name>
<gene>
    <name evidence="3" type="ordered locus">Slin_1837</name>
</gene>
<proteinExistence type="predicted"/>
<keyword evidence="3" id="KW-0418">Kinase</keyword>
<keyword evidence="3" id="KW-0808">Transferase</keyword>
<accession>D2QR30</accession>
<dbReference type="AlphaFoldDB" id="D2QR30"/>
<keyword evidence="1" id="KW-0472">Membrane</keyword>
<dbReference type="PANTHER" id="PTHR34220:SF7">
    <property type="entry name" value="SENSOR HISTIDINE KINASE YPDA"/>
    <property type="match status" value="1"/>
</dbReference>
<evidence type="ECO:0000256" key="1">
    <source>
        <dbReference type="SAM" id="Phobius"/>
    </source>
</evidence>
<dbReference type="eggNOG" id="COG2972">
    <property type="taxonomic scope" value="Bacteria"/>
</dbReference>
<dbReference type="HOGENOM" id="CLU_020473_0_2_10"/>
<feature type="domain" description="Signal transduction histidine kinase internal region" evidence="2">
    <location>
        <begin position="159"/>
        <end position="235"/>
    </location>
</feature>
<feature type="transmembrane region" description="Helical" evidence="1">
    <location>
        <begin position="75"/>
        <end position="102"/>
    </location>
</feature>
<dbReference type="PANTHER" id="PTHR34220">
    <property type="entry name" value="SENSOR HISTIDINE KINASE YPDA"/>
    <property type="match status" value="1"/>
</dbReference>
<dbReference type="EMBL" id="CP001769">
    <property type="protein sequence ID" value="ADB37882.1"/>
    <property type="molecule type" value="Genomic_DNA"/>
</dbReference>
<dbReference type="InterPro" id="IPR010559">
    <property type="entry name" value="Sig_transdc_His_kin_internal"/>
</dbReference>
<dbReference type="STRING" id="504472.Slin_1837"/>
<evidence type="ECO:0000259" key="2">
    <source>
        <dbReference type="Pfam" id="PF06580"/>
    </source>
</evidence>
<sequence>MKIKFNKYVELLLLWIALGGLVARQWIAPDISWQVQAFLFVMSFIMLNLVWVFHYQFNEWLNRRMPFEKNVRWRIIVQLLGGWTIVKTVAVVAGYFVALRFFPPALSLLNKFGFIIVGMMIFLVNTIICLGFIASHLLRRWQENALRTAQLEKEKVQVQLDSLKNQVSPHFLFNSLSSLDSLIGDNPVLARQFLQQLSKVFRYVLQHKEKALVPLETELAFIKNYISLLHTRFDGAFVVTCEVDEHALDQLIVPVTLQILIENAIKHNIISEAHPLTITLSTHDGYLSVTNPLQRKRQVETSNRQGLENLTLLYSFLSKKPVEVIATDARFQVRLPLLAVDK</sequence>
<protein>
    <submittedName>
        <fullName evidence="3">Signal transduction histidine kinase, LytS</fullName>
    </submittedName>
</protein>
<dbReference type="RefSeq" id="WP_012926432.1">
    <property type="nucleotide sequence ID" value="NC_013730.1"/>
</dbReference>
<organism evidence="3 4">
    <name type="scientific">Spirosoma linguale (strain ATCC 33905 / DSM 74 / LMG 10896 / Claus 1)</name>
    <dbReference type="NCBI Taxonomy" id="504472"/>
    <lineage>
        <taxon>Bacteria</taxon>
        <taxon>Pseudomonadati</taxon>
        <taxon>Bacteroidota</taxon>
        <taxon>Cytophagia</taxon>
        <taxon>Cytophagales</taxon>
        <taxon>Cytophagaceae</taxon>
        <taxon>Spirosoma</taxon>
    </lineage>
</organism>
<feature type="transmembrane region" description="Helical" evidence="1">
    <location>
        <begin position="114"/>
        <end position="138"/>
    </location>
</feature>
<reference evidence="3 4" key="1">
    <citation type="journal article" date="2010" name="Stand. Genomic Sci.">
        <title>Complete genome sequence of Spirosoma linguale type strain (1).</title>
        <authorList>
            <person name="Lail K."/>
            <person name="Sikorski J."/>
            <person name="Saunders E."/>
            <person name="Lapidus A."/>
            <person name="Glavina Del Rio T."/>
            <person name="Copeland A."/>
            <person name="Tice H."/>
            <person name="Cheng J.-F."/>
            <person name="Lucas S."/>
            <person name="Nolan M."/>
            <person name="Bruce D."/>
            <person name="Goodwin L."/>
            <person name="Pitluck S."/>
            <person name="Ivanova N."/>
            <person name="Mavromatis K."/>
            <person name="Ovchinnikova G."/>
            <person name="Pati A."/>
            <person name="Chen A."/>
            <person name="Palaniappan K."/>
            <person name="Land M."/>
            <person name="Hauser L."/>
            <person name="Chang Y.-J."/>
            <person name="Jeffries C.D."/>
            <person name="Chain P."/>
            <person name="Brettin T."/>
            <person name="Detter J.C."/>
            <person name="Schuetze A."/>
            <person name="Rohde M."/>
            <person name="Tindall B.J."/>
            <person name="Goeker M."/>
            <person name="Bristow J."/>
            <person name="Eisen J.A."/>
            <person name="Markowitz V."/>
            <person name="Hugenholtz P."/>
            <person name="Kyrpides N.C."/>
            <person name="Klenk H.-P."/>
            <person name="Chen F."/>
        </authorList>
    </citation>
    <scope>NUCLEOTIDE SEQUENCE [LARGE SCALE GENOMIC DNA]</scope>
    <source>
        <strain evidence="4">ATCC 33905 / DSM 74 / LMG 10896 / Claus 1</strain>
    </source>
</reference>
<feature type="transmembrane region" description="Helical" evidence="1">
    <location>
        <begin position="33"/>
        <end position="54"/>
    </location>
</feature>
<evidence type="ECO:0000313" key="3">
    <source>
        <dbReference type="EMBL" id="ADB37882.1"/>
    </source>
</evidence>
<dbReference type="Pfam" id="PF06580">
    <property type="entry name" value="His_kinase"/>
    <property type="match status" value="1"/>
</dbReference>
<keyword evidence="4" id="KW-1185">Reference proteome</keyword>
<dbReference type="Proteomes" id="UP000002028">
    <property type="component" value="Chromosome"/>
</dbReference>
<keyword evidence="1" id="KW-1133">Transmembrane helix</keyword>
<dbReference type="KEGG" id="sli:Slin_1837"/>
<keyword evidence="1" id="KW-0812">Transmembrane</keyword>
<dbReference type="GO" id="GO:0000155">
    <property type="term" value="F:phosphorelay sensor kinase activity"/>
    <property type="evidence" value="ECO:0007669"/>
    <property type="project" value="InterPro"/>
</dbReference>
<dbReference type="GO" id="GO:0016020">
    <property type="term" value="C:membrane"/>
    <property type="evidence" value="ECO:0007669"/>
    <property type="project" value="InterPro"/>
</dbReference>